<feature type="transmembrane region" description="Helical" evidence="1">
    <location>
        <begin position="6"/>
        <end position="26"/>
    </location>
</feature>
<proteinExistence type="predicted"/>
<organism evidence="2 3">
    <name type="scientific">Methylibium petroleiphilum (strain ATCC BAA-1232 / LMG 22953 / PM1)</name>
    <dbReference type="NCBI Taxonomy" id="420662"/>
    <lineage>
        <taxon>Bacteria</taxon>
        <taxon>Pseudomonadati</taxon>
        <taxon>Pseudomonadota</taxon>
        <taxon>Betaproteobacteria</taxon>
        <taxon>Burkholderiales</taxon>
        <taxon>Sphaerotilaceae</taxon>
        <taxon>Methylibium</taxon>
    </lineage>
</organism>
<name>A2SIP2_METPP</name>
<dbReference type="InterPro" id="IPR008621">
    <property type="entry name" value="Cbb3-typ_cyt_oxidase_comp"/>
</dbReference>
<accession>A2SIP2</accession>
<dbReference type="KEGG" id="mpt:Mpe_A2476"/>
<dbReference type="AlphaFoldDB" id="A2SIP2"/>
<evidence type="ECO:0000313" key="2">
    <source>
        <dbReference type="EMBL" id="ABM95431.1"/>
    </source>
</evidence>
<reference evidence="2 3" key="1">
    <citation type="journal article" date="2007" name="J. Bacteriol.">
        <title>Whole-genome analysis of the methyl tert-butyl ether-degrading beta-proteobacterium Methylibium petroleiphilum PM1.</title>
        <authorList>
            <person name="Kane S.R."/>
            <person name="Chakicherla A.Y."/>
            <person name="Chain P.S.G."/>
            <person name="Schmidt R."/>
            <person name="Shin M.W."/>
            <person name="Legler T.C."/>
            <person name="Scow K.M."/>
            <person name="Larimer F.W."/>
            <person name="Lucas S.M."/>
            <person name="Richardson P.M."/>
            <person name="Hristova K.R."/>
        </authorList>
    </citation>
    <scope>NUCLEOTIDE SEQUENCE [LARGE SCALE GENOMIC DNA]</scope>
    <source>
        <strain evidence="3">ATCC BAA-1232 / LMG 22953 / PM1</strain>
    </source>
</reference>
<dbReference type="Proteomes" id="UP000000366">
    <property type="component" value="Chromosome"/>
</dbReference>
<dbReference type="HOGENOM" id="CLU_192294_2_1_4"/>
<keyword evidence="1" id="KW-0812">Transmembrane</keyword>
<dbReference type="Pfam" id="PF05545">
    <property type="entry name" value="FixQ"/>
    <property type="match status" value="1"/>
</dbReference>
<dbReference type="eggNOG" id="COG4736">
    <property type="taxonomic scope" value="Bacteria"/>
</dbReference>
<gene>
    <name evidence="2" type="ordered locus">Mpe_A2476</name>
</gene>
<sequence length="56" mass="6261">MSLNELRAAVTLLSFLVFIGIVAWTLSRRRNESFEEAARLPFAADEAATRLGGRHE</sequence>
<dbReference type="RefSeq" id="WP_011830064.1">
    <property type="nucleotide sequence ID" value="NC_008825.1"/>
</dbReference>
<keyword evidence="3" id="KW-1185">Reference proteome</keyword>
<evidence type="ECO:0000313" key="3">
    <source>
        <dbReference type="Proteomes" id="UP000000366"/>
    </source>
</evidence>
<protein>
    <submittedName>
        <fullName evidence="2">Uncharacterized protein</fullName>
    </submittedName>
</protein>
<dbReference type="STRING" id="420662.Mpe_A2476"/>
<keyword evidence="1" id="KW-0472">Membrane</keyword>
<dbReference type="EMBL" id="CP000555">
    <property type="protein sequence ID" value="ABM95431.1"/>
    <property type="molecule type" value="Genomic_DNA"/>
</dbReference>
<evidence type="ECO:0000256" key="1">
    <source>
        <dbReference type="SAM" id="Phobius"/>
    </source>
</evidence>
<keyword evidence="1" id="KW-1133">Transmembrane helix</keyword>